<name>A0ACC1CAW0_9ROSI</name>
<organism evidence="1 2">
    <name type="scientific">Pistacia atlantica</name>
    <dbReference type="NCBI Taxonomy" id="434234"/>
    <lineage>
        <taxon>Eukaryota</taxon>
        <taxon>Viridiplantae</taxon>
        <taxon>Streptophyta</taxon>
        <taxon>Embryophyta</taxon>
        <taxon>Tracheophyta</taxon>
        <taxon>Spermatophyta</taxon>
        <taxon>Magnoliopsida</taxon>
        <taxon>eudicotyledons</taxon>
        <taxon>Gunneridae</taxon>
        <taxon>Pentapetalae</taxon>
        <taxon>rosids</taxon>
        <taxon>malvids</taxon>
        <taxon>Sapindales</taxon>
        <taxon>Anacardiaceae</taxon>
        <taxon>Pistacia</taxon>
    </lineage>
</organism>
<gene>
    <name evidence="1" type="ORF">Patl1_03504</name>
</gene>
<proteinExistence type="predicted"/>
<sequence length="731" mass="81620">MNTLMTEILEPDSGPSQNLHESPHKETLNDQSLVSLSSNRDGTSPISGIVPSTSKTVDRSSSLMEDTETLDDNHDSYQSLAHFGPQPLSIDGSSEAMGPQENLVDCDVEEEDNDEENYSDSFRPYSNSRSEKLWPSSNILWPSSREFVQIRPTGVAAGLENLGNTCFINAILQCFTHTVPFVQRLRSCNHVKPCDGASEGFCVICALCEQIDLSLTSSGKVVSPSKLVENLHNISSSFERYQQEDAHEFLQCLLDRLERCCLDSKKIDESLSRKDNNIVEQIFGGRLISKLQCCNCGHCSDTYEPLIDLSLEIEEVGSLEAALESFTKLEKIEDTETKFTCENCKEEVSVEKQLMLDQAPLVAAFHLKRFKTDGSYVVKIDKHVEFPLELDLQPYTNGGQNGDVELKYHLYAIVEHTGCLPTYGHYFSYIRSSPDTWHKLNDSRVTRVNEDVVLSQDAYILFYAKQGTPWCSSLLEAEKCLDTASNSSPKSVLDNMDGGFTHYCRVTNAEINESRDTSGESSSRFSCETRVEAVKVNGTRDAMEGISASFTSGTWQNVSKIETRDDSSTIDASKPLRTSDGHGVFSNEKVDNLPSLEASKSSQGVDKVKSNDGFRPLTPSRSPSPDDYPSKPSETYSVPREHLKLDHLKLESQLNGKRQLEKDDKAFERQEAIRCLKRNMTGSRCLKLMAAVNDSSTNKKRRVKSSPCKRSSPRSARRKHSQSSVMRRVAI</sequence>
<dbReference type="Proteomes" id="UP001164250">
    <property type="component" value="Chromosome 1"/>
</dbReference>
<comment type="caution">
    <text evidence="1">The sequence shown here is derived from an EMBL/GenBank/DDBJ whole genome shotgun (WGS) entry which is preliminary data.</text>
</comment>
<accession>A0ACC1CAW0</accession>
<evidence type="ECO:0000313" key="1">
    <source>
        <dbReference type="EMBL" id="KAJ0112649.1"/>
    </source>
</evidence>
<keyword evidence="2" id="KW-1185">Reference proteome</keyword>
<protein>
    <submittedName>
        <fullName evidence="1">Uncharacterized protein</fullName>
    </submittedName>
</protein>
<reference evidence="2" key="1">
    <citation type="journal article" date="2023" name="G3 (Bethesda)">
        <title>Genome assembly and association tests identify interacting loci associated with vigor, precocity, and sex in interspecific pistachio rootstocks.</title>
        <authorList>
            <person name="Palmer W."/>
            <person name="Jacygrad E."/>
            <person name="Sagayaradj S."/>
            <person name="Cavanaugh K."/>
            <person name="Han R."/>
            <person name="Bertier L."/>
            <person name="Beede B."/>
            <person name="Kafkas S."/>
            <person name="Golino D."/>
            <person name="Preece J."/>
            <person name="Michelmore R."/>
        </authorList>
    </citation>
    <scope>NUCLEOTIDE SEQUENCE [LARGE SCALE GENOMIC DNA]</scope>
</reference>
<evidence type="ECO:0000313" key="2">
    <source>
        <dbReference type="Proteomes" id="UP001164250"/>
    </source>
</evidence>
<dbReference type="EMBL" id="CM047897">
    <property type="protein sequence ID" value="KAJ0112649.1"/>
    <property type="molecule type" value="Genomic_DNA"/>
</dbReference>